<name>A0A0F9XAY1_TRIHA</name>
<evidence type="ECO:0000256" key="2">
    <source>
        <dbReference type="ARBA" id="ARBA00022692"/>
    </source>
</evidence>
<dbReference type="EMBL" id="JOKZ01000185">
    <property type="protein sequence ID" value="KKP01665.1"/>
    <property type="molecule type" value="Genomic_DNA"/>
</dbReference>
<dbReference type="InterPro" id="IPR049326">
    <property type="entry name" value="Rhodopsin_dom_fungi"/>
</dbReference>
<evidence type="ECO:0000259" key="7">
    <source>
        <dbReference type="Pfam" id="PF20684"/>
    </source>
</evidence>
<comment type="similarity">
    <text evidence="5">Belongs to the SAT4 family.</text>
</comment>
<keyword evidence="2 6" id="KW-0812">Transmembrane</keyword>
<keyword evidence="3 6" id="KW-1133">Transmembrane helix</keyword>
<evidence type="ECO:0000256" key="5">
    <source>
        <dbReference type="ARBA" id="ARBA00038359"/>
    </source>
</evidence>
<feature type="domain" description="Rhodopsin" evidence="7">
    <location>
        <begin position="33"/>
        <end position="269"/>
    </location>
</feature>
<feature type="transmembrane region" description="Helical" evidence="6">
    <location>
        <begin position="15"/>
        <end position="37"/>
    </location>
</feature>
<comment type="caution">
    <text evidence="8">The sequence shown here is derived from an EMBL/GenBank/DDBJ whole genome shotgun (WGS) entry which is preliminary data.</text>
</comment>
<comment type="subcellular location">
    <subcellularLocation>
        <location evidence="1">Membrane</location>
        <topology evidence="1">Multi-pass membrane protein</topology>
    </subcellularLocation>
</comment>
<feature type="transmembrane region" description="Helical" evidence="6">
    <location>
        <begin position="180"/>
        <end position="197"/>
    </location>
</feature>
<gene>
    <name evidence="8" type="ORF">THAR02_06254</name>
</gene>
<evidence type="ECO:0000256" key="3">
    <source>
        <dbReference type="ARBA" id="ARBA00022989"/>
    </source>
</evidence>
<proteinExistence type="inferred from homology"/>
<dbReference type="PANTHER" id="PTHR33048:SF57">
    <property type="entry name" value="INTEGRAL MEMBRANE PROTEIN-RELATED"/>
    <property type="match status" value="1"/>
</dbReference>
<evidence type="ECO:0000256" key="4">
    <source>
        <dbReference type="ARBA" id="ARBA00023136"/>
    </source>
</evidence>
<sequence length="346" mass="38436">MDSEFMDQLWSERHYGTPLAIIFMVLPTVAVGLRLYAKITAHQPIEISDYFSIAAWLNTAAFFISLLVAVYLPPSYLDNPDGIDVPVSKITFSLNLLWAAACYCCKLSILCLYYRLLSTPSSTFRLAVKIMFVLTACVGIASVLGFLLIFRDMSWWWSTGMKTHPAAQANLIRMNEAIDILSLLTDAILFIMPLPVIRKLSLSKSKRRLLIGLFSLGFLTCIEVIVRIITTYGFNGALDAIQVQVLLMGIEPSMGITLCCLPVFLRLFRKGQQNSSGRQYASGERGGFYSLGPVSAKRSTTRDPDGALLDSTLGKPKPVLVQTEITIHSSRSGYNDSIESQEGYWK</sequence>
<accession>A0A0F9XAY1</accession>
<reference evidence="9" key="1">
    <citation type="journal article" date="2015" name="Genome Announc.">
        <title>Draft whole-genome sequence of the biocontrol agent Trichoderma harzianum T6776.</title>
        <authorList>
            <person name="Baroncelli R."/>
            <person name="Piaggeschi G."/>
            <person name="Fiorini L."/>
            <person name="Bertolini E."/>
            <person name="Zapparata A."/>
            <person name="Pe M.E."/>
            <person name="Sarrocco S."/>
            <person name="Vannacci G."/>
        </authorList>
    </citation>
    <scope>NUCLEOTIDE SEQUENCE [LARGE SCALE GENOMIC DNA]</scope>
    <source>
        <strain evidence="9">T6776</strain>
    </source>
</reference>
<dbReference type="AlphaFoldDB" id="A0A0F9XAY1"/>
<feature type="transmembrane region" description="Helical" evidence="6">
    <location>
        <begin position="241"/>
        <end position="268"/>
    </location>
</feature>
<dbReference type="PANTHER" id="PTHR33048">
    <property type="entry name" value="PTH11-LIKE INTEGRAL MEMBRANE PROTEIN (AFU_ORTHOLOGUE AFUA_5G11245)"/>
    <property type="match status" value="1"/>
</dbReference>
<feature type="transmembrane region" description="Helical" evidence="6">
    <location>
        <begin position="49"/>
        <end position="72"/>
    </location>
</feature>
<dbReference type="Pfam" id="PF20684">
    <property type="entry name" value="Fung_rhodopsin"/>
    <property type="match status" value="1"/>
</dbReference>
<dbReference type="Proteomes" id="UP000034112">
    <property type="component" value="Unassembled WGS sequence"/>
</dbReference>
<evidence type="ECO:0000313" key="9">
    <source>
        <dbReference type="Proteomes" id="UP000034112"/>
    </source>
</evidence>
<feature type="transmembrane region" description="Helical" evidence="6">
    <location>
        <begin position="126"/>
        <end position="150"/>
    </location>
</feature>
<evidence type="ECO:0000256" key="1">
    <source>
        <dbReference type="ARBA" id="ARBA00004141"/>
    </source>
</evidence>
<protein>
    <recommendedName>
        <fullName evidence="7">Rhodopsin domain-containing protein</fullName>
    </recommendedName>
</protein>
<dbReference type="OrthoDB" id="5421689at2759"/>
<dbReference type="OMA" id="ACLWNAA"/>
<organism evidence="8 9">
    <name type="scientific">Trichoderma harzianum</name>
    <name type="common">Hypocrea lixii</name>
    <dbReference type="NCBI Taxonomy" id="5544"/>
    <lineage>
        <taxon>Eukaryota</taxon>
        <taxon>Fungi</taxon>
        <taxon>Dikarya</taxon>
        <taxon>Ascomycota</taxon>
        <taxon>Pezizomycotina</taxon>
        <taxon>Sordariomycetes</taxon>
        <taxon>Hypocreomycetidae</taxon>
        <taxon>Hypocreales</taxon>
        <taxon>Hypocreaceae</taxon>
        <taxon>Trichoderma</taxon>
    </lineage>
</organism>
<dbReference type="GO" id="GO:0016020">
    <property type="term" value="C:membrane"/>
    <property type="evidence" value="ECO:0007669"/>
    <property type="project" value="UniProtKB-SubCell"/>
</dbReference>
<feature type="transmembrane region" description="Helical" evidence="6">
    <location>
        <begin position="209"/>
        <end position="229"/>
    </location>
</feature>
<evidence type="ECO:0000256" key="6">
    <source>
        <dbReference type="SAM" id="Phobius"/>
    </source>
</evidence>
<keyword evidence="4 6" id="KW-0472">Membrane</keyword>
<evidence type="ECO:0000313" key="8">
    <source>
        <dbReference type="EMBL" id="KKP01665.1"/>
    </source>
</evidence>
<dbReference type="InterPro" id="IPR052337">
    <property type="entry name" value="SAT4-like"/>
</dbReference>
<feature type="transmembrane region" description="Helical" evidence="6">
    <location>
        <begin position="92"/>
        <end position="114"/>
    </location>
</feature>